<comment type="similarity">
    <text evidence="2">Belongs to the alpha-carbonic anhydrase family.</text>
</comment>
<evidence type="ECO:0000256" key="10">
    <source>
        <dbReference type="SAM" id="MobiDB-lite"/>
    </source>
</evidence>
<evidence type="ECO:0000256" key="3">
    <source>
        <dbReference type="ARBA" id="ARBA00012925"/>
    </source>
</evidence>
<dbReference type="NCBIfam" id="NF033679">
    <property type="entry name" value="DNRLRE_dom"/>
    <property type="match status" value="1"/>
</dbReference>
<evidence type="ECO:0000313" key="13">
    <source>
        <dbReference type="Proteomes" id="UP001530315"/>
    </source>
</evidence>
<evidence type="ECO:0000256" key="8">
    <source>
        <dbReference type="ARBA" id="ARBA00023239"/>
    </source>
</evidence>
<keyword evidence="7" id="KW-0862">Zinc</keyword>
<dbReference type="Pfam" id="PF24517">
    <property type="entry name" value="CBM96"/>
    <property type="match status" value="1"/>
</dbReference>
<dbReference type="PROSITE" id="PS51144">
    <property type="entry name" value="ALPHA_CA_2"/>
    <property type="match status" value="1"/>
</dbReference>
<dbReference type="Proteomes" id="UP001530315">
    <property type="component" value="Unassembled WGS sequence"/>
</dbReference>
<protein>
    <recommendedName>
        <fullName evidence="3">carbonic anhydrase</fullName>
        <ecNumber evidence="3">4.2.1.1</ecNumber>
    </recommendedName>
</protein>
<dbReference type="SUPFAM" id="SSF51069">
    <property type="entry name" value="Carbonic anhydrase"/>
    <property type="match status" value="1"/>
</dbReference>
<comment type="catalytic activity">
    <reaction evidence="9">
        <text>hydrogencarbonate + H(+) = CO2 + H2O</text>
        <dbReference type="Rhea" id="RHEA:10748"/>
        <dbReference type="ChEBI" id="CHEBI:15377"/>
        <dbReference type="ChEBI" id="CHEBI:15378"/>
        <dbReference type="ChEBI" id="CHEBI:16526"/>
        <dbReference type="ChEBI" id="CHEBI:17544"/>
        <dbReference type="EC" id="4.2.1.1"/>
    </reaction>
</comment>
<evidence type="ECO:0000256" key="5">
    <source>
        <dbReference type="ARBA" id="ARBA00022723"/>
    </source>
</evidence>
<keyword evidence="4" id="KW-0964">Secreted</keyword>
<keyword evidence="6" id="KW-0732">Signal</keyword>
<dbReference type="EMBL" id="JALLAZ020001360">
    <property type="protein sequence ID" value="KAL3776324.1"/>
    <property type="molecule type" value="Genomic_DNA"/>
</dbReference>
<dbReference type="Gene3D" id="3.10.200.10">
    <property type="entry name" value="Alpha carbonic anhydrase"/>
    <property type="match status" value="2"/>
</dbReference>
<dbReference type="GO" id="GO:0005576">
    <property type="term" value="C:extracellular region"/>
    <property type="evidence" value="ECO:0007669"/>
    <property type="project" value="UniProtKB-SubCell"/>
</dbReference>
<keyword evidence="5" id="KW-0479">Metal-binding</keyword>
<dbReference type="GO" id="GO:0046872">
    <property type="term" value="F:metal ion binding"/>
    <property type="evidence" value="ECO:0007669"/>
    <property type="project" value="UniProtKB-KW"/>
</dbReference>
<evidence type="ECO:0000256" key="1">
    <source>
        <dbReference type="ARBA" id="ARBA00004613"/>
    </source>
</evidence>
<dbReference type="InterPro" id="IPR023561">
    <property type="entry name" value="Carbonic_anhydrase_a-class"/>
</dbReference>
<dbReference type="InterPro" id="IPR001148">
    <property type="entry name" value="CA_dom"/>
</dbReference>
<evidence type="ECO:0000256" key="2">
    <source>
        <dbReference type="ARBA" id="ARBA00010718"/>
    </source>
</evidence>
<keyword evidence="8" id="KW-0456">Lyase</keyword>
<dbReference type="AlphaFoldDB" id="A0ABD3NLR7"/>
<dbReference type="EC" id="4.2.1.1" evidence="3"/>
<evidence type="ECO:0000256" key="4">
    <source>
        <dbReference type="ARBA" id="ARBA00022525"/>
    </source>
</evidence>
<dbReference type="GO" id="GO:0004089">
    <property type="term" value="F:carbonate dehydratase activity"/>
    <property type="evidence" value="ECO:0007669"/>
    <property type="project" value="UniProtKB-EC"/>
</dbReference>
<organism evidence="12 13">
    <name type="scientific">Stephanodiscus triporus</name>
    <dbReference type="NCBI Taxonomy" id="2934178"/>
    <lineage>
        <taxon>Eukaryota</taxon>
        <taxon>Sar</taxon>
        <taxon>Stramenopiles</taxon>
        <taxon>Ochrophyta</taxon>
        <taxon>Bacillariophyta</taxon>
        <taxon>Coscinodiscophyceae</taxon>
        <taxon>Thalassiosirophycidae</taxon>
        <taxon>Stephanodiscales</taxon>
        <taxon>Stephanodiscaceae</taxon>
        <taxon>Stephanodiscus</taxon>
    </lineage>
</organism>
<accession>A0ABD3NLR7</accession>
<sequence>MVDGSPERVALLQFDLSSLLGDTPNRPNQVLSAKLRLYSMTSQSMFGGHVSVIPNGHIDEDRTTWDDTPYAVSETGMYVGSFRAVWPEKFYEIDLTGAFRGAAADTMPTGIVVRISSDKEKAVTYRSRDGGGPNGPILTLTFAYDPDSNRPLAREFGSDPPTYAPTVLPEWEDSSLPFDIPNTFFNYDPNAESYGPDYWDDVEQDGYYDQLRRLDVDTGNNRCGDGSRQSPRDLCDTNEECVEFHMPRPRAGQYGLREPESLYRPTPMIMHNKLRLSYPERRSENEMPEPPGIDFANNVFNSGVQDLVNIDIKVRSEHRLCGKQYDGEMQLFHVHHETGNLEALSILIEAGGDVVGEMGREDNPHFQVLLDFFQRKFDEDAGLCLRRQRRARALFFDRGGGGGRGGAEEMNARSAAVPRAGSSSFAIDDDDNRNNGDQEEEAADRRENAPSLVKFLYRKIRDRFESLVARRLEEKLDRWNPMEPWYNYRSVHFWGYSGSITEPPCFQGVNWRVLDVPMRISMRQYIQLKTLMFDHVDPDTCQRTSTHFEESNARPVQPWTEGGVYRCRRSDYTSDMERAASGRRKGFVLEEKWWGVDNFPYVYPEFPEAG</sequence>
<evidence type="ECO:0000256" key="6">
    <source>
        <dbReference type="ARBA" id="ARBA00022729"/>
    </source>
</evidence>
<name>A0ABD3NLR7_9STRA</name>
<reference evidence="12 13" key="1">
    <citation type="submission" date="2024-10" db="EMBL/GenBank/DDBJ databases">
        <title>Updated reference genomes for cyclostephanoid diatoms.</title>
        <authorList>
            <person name="Roberts W.R."/>
            <person name="Alverson A.J."/>
        </authorList>
    </citation>
    <scope>NUCLEOTIDE SEQUENCE [LARGE SCALE GENOMIC DNA]</scope>
    <source>
        <strain evidence="12 13">AJA276-08</strain>
    </source>
</reference>
<dbReference type="Pfam" id="PF00194">
    <property type="entry name" value="Carb_anhydrase"/>
    <property type="match status" value="1"/>
</dbReference>
<keyword evidence="13" id="KW-1185">Reference proteome</keyword>
<feature type="domain" description="Alpha-carbonic anhydrase" evidence="11">
    <location>
        <begin position="183"/>
        <end position="568"/>
    </location>
</feature>
<evidence type="ECO:0000259" key="11">
    <source>
        <dbReference type="PROSITE" id="PS51144"/>
    </source>
</evidence>
<dbReference type="InterPro" id="IPR036398">
    <property type="entry name" value="CA_dom_sf"/>
</dbReference>
<proteinExistence type="inferred from homology"/>
<feature type="compositionally biased region" description="Acidic residues" evidence="10">
    <location>
        <begin position="427"/>
        <end position="442"/>
    </location>
</feature>
<dbReference type="PANTHER" id="PTHR18952:SF265">
    <property type="entry name" value="CARBONIC ANHYDRASE"/>
    <property type="match status" value="1"/>
</dbReference>
<gene>
    <name evidence="12" type="ORF">ACHAW5_009067</name>
</gene>
<evidence type="ECO:0000256" key="9">
    <source>
        <dbReference type="ARBA" id="ARBA00048348"/>
    </source>
</evidence>
<dbReference type="InterPro" id="IPR055372">
    <property type="entry name" value="CBM96"/>
</dbReference>
<evidence type="ECO:0000313" key="12">
    <source>
        <dbReference type="EMBL" id="KAL3776324.1"/>
    </source>
</evidence>
<evidence type="ECO:0000256" key="7">
    <source>
        <dbReference type="ARBA" id="ARBA00022833"/>
    </source>
</evidence>
<dbReference type="PANTHER" id="PTHR18952">
    <property type="entry name" value="CARBONIC ANHYDRASE"/>
    <property type="match status" value="1"/>
</dbReference>
<comment type="caution">
    <text evidence="12">The sequence shown here is derived from an EMBL/GenBank/DDBJ whole genome shotgun (WGS) entry which is preliminary data.</text>
</comment>
<feature type="region of interest" description="Disordered" evidence="10">
    <location>
        <begin position="402"/>
        <end position="447"/>
    </location>
</feature>
<comment type="subcellular location">
    <subcellularLocation>
        <location evidence="1">Secreted</location>
    </subcellularLocation>
</comment>